<dbReference type="InterPro" id="IPR011075">
    <property type="entry name" value="TetR_C"/>
</dbReference>
<keyword evidence="8" id="KW-1185">Reference proteome</keyword>
<dbReference type="Proteomes" id="UP001604002">
    <property type="component" value="Unassembled WGS sequence"/>
</dbReference>
<evidence type="ECO:0000256" key="3">
    <source>
        <dbReference type="ARBA" id="ARBA00023163"/>
    </source>
</evidence>
<keyword evidence="3" id="KW-0804">Transcription</keyword>
<gene>
    <name evidence="7" type="ORF">V5F32_09050</name>
</gene>
<dbReference type="PANTHER" id="PTHR30055">
    <property type="entry name" value="HTH-TYPE TRANSCRIPTIONAL REGULATOR RUTR"/>
    <property type="match status" value="1"/>
</dbReference>
<evidence type="ECO:0000313" key="8">
    <source>
        <dbReference type="Proteomes" id="UP001604002"/>
    </source>
</evidence>
<organism evidence="7 8">
    <name type="scientific">Xanthobacter oligotrophicus</name>
    <dbReference type="NCBI Taxonomy" id="2607286"/>
    <lineage>
        <taxon>Bacteria</taxon>
        <taxon>Pseudomonadati</taxon>
        <taxon>Pseudomonadota</taxon>
        <taxon>Alphaproteobacteria</taxon>
        <taxon>Hyphomicrobiales</taxon>
        <taxon>Xanthobacteraceae</taxon>
        <taxon>Xanthobacter</taxon>
    </lineage>
</organism>
<reference evidence="7 8" key="1">
    <citation type="submission" date="2024-02" db="EMBL/GenBank/DDBJ databases">
        <title>Expansion and revision of Xanthobacter and proposal of Roseixanthobacter gen. nov.</title>
        <authorList>
            <person name="Soltysiak M.P.M."/>
            <person name="Jalihal A."/>
            <person name="Ory A."/>
            <person name="Chrisophersen C."/>
            <person name="Lee A.D."/>
            <person name="Boulton J."/>
            <person name="Springer M."/>
        </authorList>
    </citation>
    <scope>NUCLEOTIDE SEQUENCE [LARGE SCALE GENOMIC DNA]</scope>
    <source>
        <strain evidence="7 8">23A</strain>
    </source>
</reference>
<dbReference type="PRINTS" id="PR00455">
    <property type="entry name" value="HTHTETR"/>
</dbReference>
<dbReference type="RefSeq" id="WP_393992209.1">
    <property type="nucleotide sequence ID" value="NZ_JBAFVH010000004.1"/>
</dbReference>
<sequence length="235" mass="24987">MSNTKSTQRRRGRPQGDEVKIAILKAANELLEEQGLSGFTIDAVATRSGAARSSIYRWWPNRGALAIAGFLAETAQKIAYPATGSAVADIKSQLMRVAEVYGQKVGRTISALVAQGQSDPEALKALLEGYVLPRRDEAKKVLARGVANGELRAGIDFDVVIDALYGPIWYRILVPHAPLSREWAAALADHVFGGLMASPAAPEGVVDAAGSTAPPPARRRAARRAVPQNPPSRGS</sequence>
<dbReference type="EMBL" id="JBAFVH010000004">
    <property type="protein sequence ID" value="MFG1372309.1"/>
    <property type="molecule type" value="Genomic_DNA"/>
</dbReference>
<proteinExistence type="predicted"/>
<feature type="domain" description="HTH tetR-type" evidence="6">
    <location>
        <begin position="17"/>
        <end position="77"/>
    </location>
</feature>
<dbReference type="InterPro" id="IPR001647">
    <property type="entry name" value="HTH_TetR"/>
</dbReference>
<dbReference type="PROSITE" id="PS50977">
    <property type="entry name" value="HTH_TETR_2"/>
    <property type="match status" value="1"/>
</dbReference>
<dbReference type="SUPFAM" id="SSF48498">
    <property type="entry name" value="Tetracyclin repressor-like, C-terminal domain"/>
    <property type="match status" value="1"/>
</dbReference>
<keyword evidence="2 4" id="KW-0238">DNA-binding</keyword>
<evidence type="ECO:0000259" key="6">
    <source>
        <dbReference type="PROSITE" id="PS50977"/>
    </source>
</evidence>
<feature type="DNA-binding region" description="H-T-H motif" evidence="4">
    <location>
        <begin position="40"/>
        <end position="59"/>
    </location>
</feature>
<evidence type="ECO:0000313" key="7">
    <source>
        <dbReference type="EMBL" id="MFG1372309.1"/>
    </source>
</evidence>
<dbReference type="Pfam" id="PF00440">
    <property type="entry name" value="TetR_N"/>
    <property type="match status" value="1"/>
</dbReference>
<evidence type="ECO:0000256" key="5">
    <source>
        <dbReference type="SAM" id="MobiDB-lite"/>
    </source>
</evidence>
<protein>
    <submittedName>
        <fullName evidence="7">TetR/AcrR family transcriptional regulator</fullName>
    </submittedName>
</protein>
<comment type="caution">
    <text evidence="7">The sequence shown here is derived from an EMBL/GenBank/DDBJ whole genome shotgun (WGS) entry which is preliminary data.</text>
</comment>
<dbReference type="SUPFAM" id="SSF46689">
    <property type="entry name" value="Homeodomain-like"/>
    <property type="match status" value="1"/>
</dbReference>
<accession>A0ABW6ZX44</accession>
<name>A0ABW6ZX44_9HYPH</name>
<dbReference type="Gene3D" id="1.10.357.10">
    <property type="entry name" value="Tetracycline Repressor, domain 2"/>
    <property type="match status" value="1"/>
</dbReference>
<dbReference type="InterPro" id="IPR050109">
    <property type="entry name" value="HTH-type_TetR-like_transc_reg"/>
</dbReference>
<dbReference type="Pfam" id="PF16859">
    <property type="entry name" value="TetR_C_11"/>
    <property type="match status" value="1"/>
</dbReference>
<dbReference type="Gene3D" id="1.10.10.60">
    <property type="entry name" value="Homeodomain-like"/>
    <property type="match status" value="1"/>
</dbReference>
<dbReference type="InterPro" id="IPR009057">
    <property type="entry name" value="Homeodomain-like_sf"/>
</dbReference>
<evidence type="ECO:0000256" key="4">
    <source>
        <dbReference type="PROSITE-ProRule" id="PRU00335"/>
    </source>
</evidence>
<keyword evidence="1" id="KW-0805">Transcription regulation</keyword>
<evidence type="ECO:0000256" key="2">
    <source>
        <dbReference type="ARBA" id="ARBA00023125"/>
    </source>
</evidence>
<evidence type="ECO:0000256" key="1">
    <source>
        <dbReference type="ARBA" id="ARBA00023015"/>
    </source>
</evidence>
<feature type="region of interest" description="Disordered" evidence="5">
    <location>
        <begin position="205"/>
        <end position="235"/>
    </location>
</feature>
<dbReference type="PANTHER" id="PTHR30055:SF148">
    <property type="entry name" value="TETR-FAMILY TRANSCRIPTIONAL REGULATOR"/>
    <property type="match status" value="1"/>
</dbReference>
<dbReference type="InterPro" id="IPR036271">
    <property type="entry name" value="Tet_transcr_reg_TetR-rel_C_sf"/>
</dbReference>